<dbReference type="EMBL" id="UZAN01041986">
    <property type="protein sequence ID" value="VDP74661.1"/>
    <property type="molecule type" value="Genomic_DNA"/>
</dbReference>
<proteinExistence type="predicted"/>
<evidence type="ECO:0000313" key="5">
    <source>
        <dbReference type="WBParaSite" id="ECPE_0000515501-mRNA-1"/>
    </source>
</evidence>
<gene>
    <name evidence="3" type="ORF">ECPE_LOCUS5143</name>
</gene>
<dbReference type="GO" id="GO:0005765">
    <property type="term" value="C:lysosomal membrane"/>
    <property type="evidence" value="ECO:0007669"/>
    <property type="project" value="TreeGrafter"/>
</dbReference>
<evidence type="ECO:0000313" key="4">
    <source>
        <dbReference type="Proteomes" id="UP000272942"/>
    </source>
</evidence>
<sequence length="316" mass="34048">MFQVLRVALPGRLLVKARVSSTMYVSGDHLSPASGIITHSSHSAANLTNMSSVSSSLSKLSDSVLPNNNTGGSNTGPQPIPFPESFLPRGTSGPNGSIIDFQTEWLEIAFAPNALTDPNSGLTNNAPSNKTTVISDHTSELRSTVLQNTSITDKTGPQDGDSVHRKSCICDLDDATVGDRAEWTHCVYDATYHPLCAFTMELQWLVASGSRLNELVPPVVKLSAILEKPVPQKRWTYVHCSGGMFVMIPIYRTADVAASTTIHTRSAVRTSSSSDATIRSEDAMLADFRAFMSAEDDRLTTALAGFLATWAKRTNE</sequence>
<protein>
    <submittedName>
        <fullName evidence="5">DEPDC5_CTD domain-containing protein</fullName>
    </submittedName>
</protein>
<evidence type="ECO:0000313" key="3">
    <source>
        <dbReference type="EMBL" id="VDP74661.1"/>
    </source>
</evidence>
<reference evidence="3 4" key="2">
    <citation type="submission" date="2018-11" db="EMBL/GenBank/DDBJ databases">
        <authorList>
            <consortium name="Pathogen Informatics"/>
        </authorList>
    </citation>
    <scope>NUCLEOTIDE SEQUENCE [LARGE SCALE GENOMIC DNA]</scope>
    <source>
        <strain evidence="3 4">Egypt</strain>
    </source>
</reference>
<dbReference type="OrthoDB" id="39497at2759"/>
<dbReference type="GO" id="GO:0010508">
    <property type="term" value="P:positive regulation of autophagy"/>
    <property type="evidence" value="ECO:0007669"/>
    <property type="project" value="TreeGrafter"/>
</dbReference>
<dbReference type="WBParaSite" id="ECPE_0000515501-mRNA-1">
    <property type="protein sequence ID" value="ECPE_0000515501-mRNA-1"/>
    <property type="gene ID" value="ECPE_0000515501"/>
</dbReference>
<feature type="compositionally biased region" description="Low complexity" evidence="1">
    <location>
        <begin position="59"/>
        <end position="76"/>
    </location>
</feature>
<keyword evidence="4" id="KW-1185">Reference proteome</keyword>
<evidence type="ECO:0000259" key="2">
    <source>
        <dbReference type="Pfam" id="PF19418"/>
    </source>
</evidence>
<dbReference type="PANTHER" id="PTHR13179">
    <property type="entry name" value="DEP DOMAIN CONTAINING PROTEIN 5"/>
    <property type="match status" value="1"/>
</dbReference>
<dbReference type="InterPro" id="IPR027244">
    <property type="entry name" value="IML1"/>
</dbReference>
<organism evidence="5">
    <name type="scientific">Echinostoma caproni</name>
    <dbReference type="NCBI Taxonomy" id="27848"/>
    <lineage>
        <taxon>Eukaryota</taxon>
        <taxon>Metazoa</taxon>
        <taxon>Spiralia</taxon>
        <taxon>Lophotrochozoa</taxon>
        <taxon>Platyhelminthes</taxon>
        <taxon>Trematoda</taxon>
        <taxon>Digenea</taxon>
        <taxon>Plagiorchiida</taxon>
        <taxon>Echinostomata</taxon>
        <taxon>Echinostomatoidea</taxon>
        <taxon>Echinostomatidae</taxon>
        <taxon>Echinostoma</taxon>
    </lineage>
</organism>
<dbReference type="PANTHER" id="PTHR13179:SF8">
    <property type="entry name" value="GATOR COMPLEX PROTEIN DEPDC5"/>
    <property type="match status" value="1"/>
</dbReference>
<dbReference type="Proteomes" id="UP000272942">
    <property type="component" value="Unassembled WGS sequence"/>
</dbReference>
<dbReference type="InterPro" id="IPR045838">
    <property type="entry name" value="DEPDC5_CTD"/>
</dbReference>
<evidence type="ECO:0000256" key="1">
    <source>
        <dbReference type="SAM" id="MobiDB-lite"/>
    </source>
</evidence>
<dbReference type="Pfam" id="PF19418">
    <property type="entry name" value="DEPDC5_CTD"/>
    <property type="match status" value="1"/>
</dbReference>
<feature type="region of interest" description="Disordered" evidence="1">
    <location>
        <begin position="59"/>
        <end position="80"/>
    </location>
</feature>
<name>A0A183ADV8_9TREM</name>
<dbReference type="AlphaFoldDB" id="A0A183ADV8"/>
<dbReference type="GO" id="GO:1904262">
    <property type="term" value="P:negative regulation of TORC1 signaling"/>
    <property type="evidence" value="ECO:0007669"/>
    <property type="project" value="TreeGrafter"/>
</dbReference>
<dbReference type="GO" id="GO:1990130">
    <property type="term" value="C:GATOR1 complex"/>
    <property type="evidence" value="ECO:0007669"/>
    <property type="project" value="TreeGrafter"/>
</dbReference>
<feature type="domain" description="DEPDC5 C-terminal" evidence="2">
    <location>
        <begin position="100"/>
        <end position="216"/>
    </location>
</feature>
<reference evidence="5" key="1">
    <citation type="submission" date="2016-06" db="UniProtKB">
        <authorList>
            <consortium name="WormBaseParasite"/>
        </authorList>
    </citation>
    <scope>IDENTIFICATION</scope>
</reference>
<dbReference type="GO" id="GO:0034198">
    <property type="term" value="P:cellular response to amino acid starvation"/>
    <property type="evidence" value="ECO:0007669"/>
    <property type="project" value="TreeGrafter"/>
</dbReference>
<dbReference type="GO" id="GO:0005096">
    <property type="term" value="F:GTPase activator activity"/>
    <property type="evidence" value="ECO:0007669"/>
    <property type="project" value="InterPro"/>
</dbReference>
<accession>A0A183ADV8</accession>